<protein>
    <recommendedName>
        <fullName evidence="2">3-keto-alpha-glucoside-1,2-lyase/3-keto-2-hydroxy-glucal hydratase domain-containing protein</fullName>
    </recommendedName>
</protein>
<dbReference type="Pfam" id="PF06439">
    <property type="entry name" value="3keto-disac_hyd"/>
    <property type="match status" value="1"/>
</dbReference>
<feature type="domain" description="3-keto-alpha-glucoside-1,2-lyase/3-keto-2-hydroxy-glucal hydratase" evidence="2">
    <location>
        <begin position="33"/>
        <end position="199"/>
    </location>
</feature>
<name>A0A518GWP9_9BACT</name>
<proteinExistence type="predicted"/>
<evidence type="ECO:0000256" key="1">
    <source>
        <dbReference type="SAM" id="SignalP"/>
    </source>
</evidence>
<dbReference type="GO" id="GO:0016787">
    <property type="term" value="F:hydrolase activity"/>
    <property type="evidence" value="ECO:0007669"/>
    <property type="project" value="InterPro"/>
</dbReference>
<keyword evidence="4" id="KW-1185">Reference proteome</keyword>
<evidence type="ECO:0000313" key="3">
    <source>
        <dbReference type="EMBL" id="QDV33024.1"/>
    </source>
</evidence>
<keyword evidence="1" id="KW-0732">Signal</keyword>
<dbReference type="Gene3D" id="2.60.120.560">
    <property type="entry name" value="Exo-inulinase, domain 1"/>
    <property type="match status" value="1"/>
</dbReference>
<evidence type="ECO:0000259" key="2">
    <source>
        <dbReference type="Pfam" id="PF06439"/>
    </source>
</evidence>
<dbReference type="RefSeq" id="WP_145267446.1">
    <property type="nucleotide sequence ID" value="NZ_CP036426.1"/>
</dbReference>
<evidence type="ECO:0000313" key="4">
    <source>
        <dbReference type="Proteomes" id="UP000317835"/>
    </source>
</evidence>
<organism evidence="3 4">
    <name type="scientific">Tautonia plasticadhaerens</name>
    <dbReference type="NCBI Taxonomy" id="2527974"/>
    <lineage>
        <taxon>Bacteria</taxon>
        <taxon>Pseudomonadati</taxon>
        <taxon>Planctomycetota</taxon>
        <taxon>Planctomycetia</taxon>
        <taxon>Isosphaerales</taxon>
        <taxon>Isosphaeraceae</taxon>
        <taxon>Tautonia</taxon>
    </lineage>
</organism>
<gene>
    <name evidence="3" type="ORF">ElP_08660</name>
</gene>
<feature type="signal peptide" evidence="1">
    <location>
        <begin position="1"/>
        <end position="21"/>
    </location>
</feature>
<accession>A0A518GWP9</accession>
<dbReference type="InterPro" id="IPR010496">
    <property type="entry name" value="AL/BT2_dom"/>
</dbReference>
<feature type="chain" id="PRO_5021936466" description="3-keto-alpha-glucoside-1,2-lyase/3-keto-2-hydroxy-glucal hydratase domain-containing protein" evidence="1">
    <location>
        <begin position="22"/>
        <end position="202"/>
    </location>
</feature>
<dbReference type="AlphaFoldDB" id="A0A518GWP9"/>
<dbReference type="KEGG" id="tpla:ElP_08660"/>
<dbReference type="OrthoDB" id="257393at2"/>
<dbReference type="Proteomes" id="UP000317835">
    <property type="component" value="Chromosome"/>
</dbReference>
<reference evidence="3 4" key="1">
    <citation type="submission" date="2019-02" db="EMBL/GenBank/DDBJ databases">
        <title>Deep-cultivation of Planctomycetes and their phenomic and genomic characterization uncovers novel biology.</title>
        <authorList>
            <person name="Wiegand S."/>
            <person name="Jogler M."/>
            <person name="Boedeker C."/>
            <person name="Pinto D."/>
            <person name="Vollmers J."/>
            <person name="Rivas-Marin E."/>
            <person name="Kohn T."/>
            <person name="Peeters S.H."/>
            <person name="Heuer A."/>
            <person name="Rast P."/>
            <person name="Oberbeckmann S."/>
            <person name="Bunk B."/>
            <person name="Jeske O."/>
            <person name="Meyerdierks A."/>
            <person name="Storesund J.E."/>
            <person name="Kallscheuer N."/>
            <person name="Luecker S."/>
            <person name="Lage O.M."/>
            <person name="Pohl T."/>
            <person name="Merkel B.J."/>
            <person name="Hornburger P."/>
            <person name="Mueller R.-W."/>
            <person name="Bruemmer F."/>
            <person name="Labrenz M."/>
            <person name="Spormann A.M."/>
            <person name="Op den Camp H."/>
            <person name="Overmann J."/>
            <person name="Amann R."/>
            <person name="Jetten M.S.M."/>
            <person name="Mascher T."/>
            <person name="Medema M.H."/>
            <person name="Devos D.P."/>
            <person name="Kaster A.-K."/>
            <person name="Ovreas L."/>
            <person name="Rohde M."/>
            <person name="Galperin M.Y."/>
            <person name="Jogler C."/>
        </authorList>
    </citation>
    <scope>NUCLEOTIDE SEQUENCE [LARGE SCALE GENOMIC DNA]</scope>
    <source>
        <strain evidence="3 4">ElP</strain>
    </source>
</reference>
<dbReference type="EMBL" id="CP036426">
    <property type="protein sequence ID" value="QDV33024.1"/>
    <property type="molecule type" value="Genomic_DNA"/>
</dbReference>
<sequence precursor="true">MTSPTAAAALAALLLAPSASAQDDRPINTPPEGFTALFNGEDLSNWKADGDVAEHWTVVDGVLHYDGKGESLVTAKDYGDFELFVDWKTGPEADSGIYLRGKPQVQIWDRPDVGSGGLFNNKVGESNPLTVADNPIGEWNTFHIIMEGEKVTVFLNGEKVVDDVVLENWPDYEGPIPATGTIELQHHGNPLEFRNIYIKELD</sequence>